<dbReference type="SMART" id="SM00244">
    <property type="entry name" value="PHB"/>
    <property type="match status" value="1"/>
</dbReference>
<dbReference type="Gene3D" id="6.10.250.2090">
    <property type="match status" value="1"/>
</dbReference>
<sequence>MSGYAFVILLLLLFALSGLRVLQQYQRGVVFRLGRYCATRGPGLTWIIPAIDRMLIVDMRVMTQDIEPQETMTNDNVPVKVRAVVWYKVVNPERAIVQVARFEDAVRQTALTSLRSVIGQHSLDELLKEQEKLSSTLGKIIDKVTEPWGVEVDMVQIKDVEIPQSMQRAMAQEAEAHREKRARIIKAEAEHDAALKLTEAATKMAQTPMAIELRRMQMLTEVGAEQNTMIIVMMPSEFVNAADAMVRLADRARRDAD</sequence>
<dbReference type="PRINTS" id="PR00721">
    <property type="entry name" value="STOMATIN"/>
</dbReference>
<dbReference type="CDD" id="cd08826">
    <property type="entry name" value="SPFH_eoslipins_u1"/>
    <property type="match status" value="1"/>
</dbReference>
<dbReference type="InterPro" id="IPR001972">
    <property type="entry name" value="Stomatin_HflK_fam"/>
</dbReference>
<feature type="domain" description="Band 7" evidence="3">
    <location>
        <begin position="17"/>
        <end position="174"/>
    </location>
</feature>
<comment type="subcellular location">
    <subcellularLocation>
        <location evidence="1">Membrane</location>
        <topology evidence="1">Single-pass membrane protein</topology>
    </subcellularLocation>
</comment>
<organism evidence="4 5">
    <name type="scientific">Rhodanobacter hydrolyticus</name>
    <dbReference type="NCBI Taxonomy" id="2250595"/>
    <lineage>
        <taxon>Bacteria</taxon>
        <taxon>Pseudomonadati</taxon>
        <taxon>Pseudomonadota</taxon>
        <taxon>Gammaproteobacteria</taxon>
        <taxon>Lysobacterales</taxon>
        <taxon>Rhodanobacteraceae</taxon>
        <taxon>Rhodanobacter</taxon>
    </lineage>
</organism>
<proteinExistence type="inferred from homology"/>
<gene>
    <name evidence="4" type="ORF">ISP25_05145</name>
</gene>
<comment type="caution">
    <text evidence="4">The sequence shown here is derived from an EMBL/GenBank/DDBJ whole genome shotgun (WGS) entry which is preliminary data.</text>
</comment>
<evidence type="ECO:0000313" key="5">
    <source>
        <dbReference type="Proteomes" id="UP001620339"/>
    </source>
</evidence>
<dbReference type="PANTHER" id="PTHR10264">
    <property type="entry name" value="BAND 7 PROTEIN-RELATED"/>
    <property type="match status" value="1"/>
</dbReference>
<protein>
    <submittedName>
        <fullName evidence="4">Slipin family protein</fullName>
    </submittedName>
</protein>
<evidence type="ECO:0000256" key="1">
    <source>
        <dbReference type="ARBA" id="ARBA00004167"/>
    </source>
</evidence>
<evidence type="ECO:0000259" key="3">
    <source>
        <dbReference type="SMART" id="SM00244"/>
    </source>
</evidence>
<dbReference type="Proteomes" id="UP001620339">
    <property type="component" value="Unassembled WGS sequence"/>
</dbReference>
<dbReference type="EMBL" id="JADIKK010000008">
    <property type="protein sequence ID" value="MFK2876454.1"/>
    <property type="molecule type" value="Genomic_DNA"/>
</dbReference>
<dbReference type="Gene3D" id="3.30.479.30">
    <property type="entry name" value="Band 7 domain"/>
    <property type="match status" value="1"/>
</dbReference>
<dbReference type="SUPFAM" id="SSF117892">
    <property type="entry name" value="Band 7/SPFH domain"/>
    <property type="match status" value="1"/>
</dbReference>
<dbReference type="InterPro" id="IPR043202">
    <property type="entry name" value="Band-7_stomatin-like"/>
</dbReference>
<dbReference type="Pfam" id="PF01145">
    <property type="entry name" value="Band_7"/>
    <property type="match status" value="1"/>
</dbReference>
<dbReference type="PANTHER" id="PTHR10264:SF19">
    <property type="entry name" value="AT06885P-RELATED"/>
    <property type="match status" value="1"/>
</dbReference>
<dbReference type="RefSeq" id="WP_404612223.1">
    <property type="nucleotide sequence ID" value="NZ_JADIKK010000008.1"/>
</dbReference>
<evidence type="ECO:0000313" key="4">
    <source>
        <dbReference type="EMBL" id="MFK2876454.1"/>
    </source>
</evidence>
<comment type="similarity">
    <text evidence="2">Belongs to the band 7/mec-2 family.</text>
</comment>
<reference evidence="4 5" key="1">
    <citation type="submission" date="2020-10" db="EMBL/GenBank/DDBJ databases">
        <title>Phylogeny of dyella-like bacteria.</title>
        <authorList>
            <person name="Fu J."/>
        </authorList>
    </citation>
    <scope>NUCLEOTIDE SEQUENCE [LARGE SCALE GENOMIC DNA]</scope>
    <source>
        <strain evidence="4 5">KACC 19113</strain>
    </source>
</reference>
<name>A0ABW8J498_9GAMM</name>
<accession>A0ABW8J498</accession>
<evidence type="ECO:0000256" key="2">
    <source>
        <dbReference type="ARBA" id="ARBA00008164"/>
    </source>
</evidence>
<keyword evidence="5" id="KW-1185">Reference proteome</keyword>
<dbReference type="InterPro" id="IPR036013">
    <property type="entry name" value="Band_7/SPFH_dom_sf"/>
</dbReference>
<dbReference type="InterPro" id="IPR001107">
    <property type="entry name" value="Band_7"/>
</dbReference>